<sequence length="211" mass="22557">MASAIAGAIGGGLMGIIGNSLSTWQNLQANKQLAAQQFGYNSALLQTQVQAQKDLTLMGQSFNQQLQANSFQHDLRMLEAQVQAQAQAQQNAMDIRASQLEKAGFSRSDAIRLASGQQPTKAVDWSGTRYYTANQPVTGFSGGFSPGYTSGRQMVARSVDTSPLPTSGIRVPSLRGGSWSPAEYTPNTQGTYTNGRFVSFPKIGSSRAIVE</sequence>
<name>G8JHK9_NORV</name>
<feature type="non-terminal residue" evidence="1">
    <location>
        <position position="211"/>
    </location>
</feature>
<dbReference type="InterPro" id="IPR004278">
    <property type="entry name" value="VP2"/>
</dbReference>
<reference evidence="1" key="1">
    <citation type="journal article" date="2012" name="J. Gen. Virol.">
        <title>Diversity of murine norovirus in wild-rodent populations: species-specific associations suggest an ancient divergence.</title>
        <authorList>
            <person name="Smith D.B."/>
            <person name="McFadden N."/>
            <person name="Blundell R.J."/>
            <person name="Meredith A."/>
            <person name="Simmonds P."/>
        </authorList>
    </citation>
    <scope>NUCLEOTIDE SEQUENCE</scope>
    <source>
        <strain evidence="1">Mu/NoV/Apo455/UK/2007</strain>
    </source>
</reference>
<organism evidence="1">
    <name type="scientific">Murine norovirus</name>
    <dbReference type="NCBI Taxonomy" id="357231"/>
    <lineage>
        <taxon>Viruses</taxon>
        <taxon>Riboviria</taxon>
        <taxon>Orthornavirae</taxon>
        <taxon>Pisuviricota</taxon>
        <taxon>Pisoniviricetes</taxon>
        <taxon>Picornavirales</taxon>
        <taxon>Caliciviridae</taxon>
        <taxon>Norovirus</taxon>
        <taxon>Norovirus norwalkense</taxon>
        <taxon>Norwalk virus</taxon>
    </lineage>
</organism>
<evidence type="ECO:0000313" key="1">
    <source>
        <dbReference type="EMBL" id="AET79282.1"/>
    </source>
</evidence>
<protein>
    <submittedName>
        <fullName evidence="1">Small basic protein</fullName>
    </submittedName>
</protein>
<dbReference type="EMBL" id="JN975491">
    <property type="protein sequence ID" value="AET79282.1"/>
    <property type="molecule type" value="Genomic_RNA"/>
</dbReference>
<accession>G8JHK9</accession>
<proteinExistence type="predicted"/>
<dbReference type="Pfam" id="PF03035">
    <property type="entry name" value="RNA_capsid"/>
    <property type="match status" value="1"/>
</dbReference>